<name>A0ABX6TAA9_9SPHN</name>
<keyword evidence="5" id="KW-1185">Reference proteome</keyword>
<dbReference type="Proteomes" id="UP000516134">
    <property type="component" value="Plasmid p_unnamed1"/>
</dbReference>
<proteinExistence type="predicted"/>
<feature type="domain" description="Methyltransferase small" evidence="3">
    <location>
        <begin position="45"/>
        <end position="135"/>
    </location>
</feature>
<dbReference type="EMBL" id="CP060781">
    <property type="protein sequence ID" value="QNP44583.1"/>
    <property type="molecule type" value="Genomic_DNA"/>
</dbReference>
<dbReference type="RefSeq" id="WP_187716001.1">
    <property type="nucleotide sequence ID" value="NZ_CP060781.1"/>
</dbReference>
<evidence type="ECO:0000313" key="4">
    <source>
        <dbReference type="EMBL" id="QNP44583.1"/>
    </source>
</evidence>
<dbReference type="GO" id="GO:0032259">
    <property type="term" value="P:methylation"/>
    <property type="evidence" value="ECO:0007669"/>
    <property type="project" value="UniProtKB-KW"/>
</dbReference>
<protein>
    <submittedName>
        <fullName evidence="4">Methyltransferase</fullName>
    </submittedName>
</protein>
<evidence type="ECO:0000256" key="2">
    <source>
        <dbReference type="ARBA" id="ARBA00022691"/>
    </source>
</evidence>
<keyword evidence="4" id="KW-0614">Plasmid</keyword>
<organism evidence="4 5">
    <name type="scientific">Sphingomonas daechungensis</name>
    <dbReference type="NCBI Taxonomy" id="1176646"/>
    <lineage>
        <taxon>Bacteria</taxon>
        <taxon>Pseudomonadati</taxon>
        <taxon>Pseudomonadota</taxon>
        <taxon>Alphaproteobacteria</taxon>
        <taxon>Sphingomonadales</taxon>
        <taxon>Sphingomonadaceae</taxon>
        <taxon>Sphingomonas</taxon>
    </lineage>
</organism>
<dbReference type="Gene3D" id="3.40.50.150">
    <property type="entry name" value="Vaccinia Virus protein VP39"/>
    <property type="match status" value="1"/>
</dbReference>
<geneLocation type="plasmid" evidence="4 5">
    <name>p_unnamed1</name>
</geneLocation>
<keyword evidence="1 4" id="KW-0808">Transferase</keyword>
<dbReference type="PANTHER" id="PTHR18895:SF74">
    <property type="entry name" value="MTRF1L RELEASE FACTOR GLUTAMINE METHYLTRANSFERASE"/>
    <property type="match status" value="1"/>
</dbReference>
<gene>
    <name evidence="4" type="ORF">H9L15_15965</name>
</gene>
<evidence type="ECO:0000256" key="1">
    <source>
        <dbReference type="ARBA" id="ARBA00022603"/>
    </source>
</evidence>
<accession>A0ABX6TAA9</accession>
<sequence>MASLGDDLLVHSGFPTNDRDAVFFGPDSYRFVNFVKREVPSLSNVRSIVDMGAGNGAGGIAVARLLDGARITLVDVNAVALAMAATNAAAAGVDANLLEADCIPDNVDLVMANPPYIVDDKRRQYRHGGEMFGGAVALGWVRQALEKLSPAGVMLLYTGVAFVDGRSPLLAEIAQECRAARADVTLTELDPDVFGRS</sequence>
<dbReference type="GO" id="GO:0008168">
    <property type="term" value="F:methyltransferase activity"/>
    <property type="evidence" value="ECO:0007669"/>
    <property type="project" value="UniProtKB-KW"/>
</dbReference>
<evidence type="ECO:0000313" key="5">
    <source>
        <dbReference type="Proteomes" id="UP000516134"/>
    </source>
</evidence>
<evidence type="ECO:0000259" key="3">
    <source>
        <dbReference type="Pfam" id="PF05175"/>
    </source>
</evidence>
<dbReference type="InterPro" id="IPR050320">
    <property type="entry name" value="N5-glutamine_MTase"/>
</dbReference>
<dbReference type="InterPro" id="IPR007848">
    <property type="entry name" value="Small_mtfrase_dom"/>
</dbReference>
<dbReference type="SUPFAM" id="SSF53335">
    <property type="entry name" value="S-adenosyl-L-methionine-dependent methyltransferases"/>
    <property type="match status" value="1"/>
</dbReference>
<keyword evidence="1 4" id="KW-0489">Methyltransferase</keyword>
<dbReference type="PANTHER" id="PTHR18895">
    <property type="entry name" value="HEMK METHYLTRANSFERASE"/>
    <property type="match status" value="1"/>
</dbReference>
<dbReference type="InterPro" id="IPR029063">
    <property type="entry name" value="SAM-dependent_MTases_sf"/>
</dbReference>
<dbReference type="Pfam" id="PF05175">
    <property type="entry name" value="MTS"/>
    <property type="match status" value="1"/>
</dbReference>
<keyword evidence="2" id="KW-0949">S-adenosyl-L-methionine</keyword>
<reference evidence="4 5" key="1">
    <citation type="submission" date="2020-08" db="EMBL/GenBank/DDBJ databases">
        <title>Genome sequence of Sphingomonas daechungensis KACC 18115T.</title>
        <authorList>
            <person name="Hyun D.-W."/>
            <person name="Bae J.-W."/>
        </authorList>
    </citation>
    <scope>NUCLEOTIDE SEQUENCE [LARGE SCALE GENOMIC DNA]</scope>
    <source>
        <strain evidence="4 5">KACC 18115</strain>
        <plasmid evidence="4 5">p_unnamed1</plasmid>
    </source>
</reference>